<evidence type="ECO:0000256" key="3">
    <source>
        <dbReference type="ARBA" id="ARBA00022523"/>
    </source>
</evidence>
<dbReference type="GO" id="GO:0005179">
    <property type="term" value="F:hormone activity"/>
    <property type="evidence" value="ECO:0007669"/>
    <property type="project" value="UniProtKB-KW"/>
</dbReference>
<gene>
    <name evidence="10" type="ORF">TEA_010349</name>
</gene>
<evidence type="ECO:0000256" key="4">
    <source>
        <dbReference type="ARBA" id="ARBA00022525"/>
    </source>
</evidence>
<comment type="subcellular location">
    <subcellularLocation>
        <location evidence="1">Secreted</location>
        <location evidence="1">Extracellular space</location>
        <location evidence="1">Apoplast</location>
    </subcellularLocation>
</comment>
<dbReference type="PANTHER" id="PTHR33348:SF44">
    <property type="entry name" value="PRECURSOR OF CEP6"/>
    <property type="match status" value="1"/>
</dbReference>
<dbReference type="GO" id="GO:0048046">
    <property type="term" value="C:apoplast"/>
    <property type="evidence" value="ECO:0007669"/>
    <property type="project" value="UniProtKB-SubCell"/>
</dbReference>
<keyword evidence="9" id="KW-0472">Membrane</keyword>
<dbReference type="GO" id="GO:2000280">
    <property type="term" value="P:regulation of root development"/>
    <property type="evidence" value="ECO:0007669"/>
    <property type="project" value="TreeGrafter"/>
</dbReference>
<keyword evidence="6" id="KW-0732">Signal</keyword>
<keyword evidence="9" id="KW-1133">Transmembrane helix</keyword>
<evidence type="ECO:0000256" key="9">
    <source>
        <dbReference type="SAM" id="Phobius"/>
    </source>
</evidence>
<name>A0A4S4DLF9_CAMSN</name>
<dbReference type="EMBL" id="SDRB02010982">
    <property type="protein sequence ID" value="THG03364.1"/>
    <property type="molecule type" value="Genomic_DNA"/>
</dbReference>
<evidence type="ECO:0000256" key="2">
    <source>
        <dbReference type="ARBA" id="ARBA00008963"/>
    </source>
</evidence>
<keyword evidence="4" id="KW-0964">Secreted</keyword>
<evidence type="ECO:0000256" key="8">
    <source>
        <dbReference type="SAM" id="MobiDB-lite"/>
    </source>
</evidence>
<proteinExistence type="inferred from homology"/>
<evidence type="ECO:0000256" key="6">
    <source>
        <dbReference type="ARBA" id="ARBA00022729"/>
    </source>
</evidence>
<dbReference type="PANTHER" id="PTHR33348">
    <property type="entry name" value="PRECURSOR OF CEP5"/>
    <property type="match status" value="1"/>
</dbReference>
<dbReference type="GO" id="GO:1902025">
    <property type="term" value="P:nitrate import"/>
    <property type="evidence" value="ECO:0007669"/>
    <property type="project" value="TreeGrafter"/>
</dbReference>
<protein>
    <recommendedName>
        <fullName evidence="12">Precursor of CEP9</fullName>
    </recommendedName>
</protein>
<evidence type="ECO:0000313" key="11">
    <source>
        <dbReference type="Proteomes" id="UP000306102"/>
    </source>
</evidence>
<reference evidence="10 11" key="1">
    <citation type="journal article" date="2018" name="Proc. Natl. Acad. Sci. U.S.A.">
        <title>Draft genome sequence of Camellia sinensis var. sinensis provides insights into the evolution of the tea genome and tea quality.</title>
        <authorList>
            <person name="Wei C."/>
            <person name="Yang H."/>
            <person name="Wang S."/>
            <person name="Zhao J."/>
            <person name="Liu C."/>
            <person name="Gao L."/>
            <person name="Xia E."/>
            <person name="Lu Y."/>
            <person name="Tai Y."/>
            <person name="She G."/>
            <person name="Sun J."/>
            <person name="Cao H."/>
            <person name="Tong W."/>
            <person name="Gao Q."/>
            <person name="Li Y."/>
            <person name="Deng W."/>
            <person name="Jiang X."/>
            <person name="Wang W."/>
            <person name="Chen Q."/>
            <person name="Zhang S."/>
            <person name="Li H."/>
            <person name="Wu J."/>
            <person name="Wang P."/>
            <person name="Li P."/>
            <person name="Shi C."/>
            <person name="Zheng F."/>
            <person name="Jian J."/>
            <person name="Huang B."/>
            <person name="Shan D."/>
            <person name="Shi M."/>
            <person name="Fang C."/>
            <person name="Yue Y."/>
            <person name="Li F."/>
            <person name="Li D."/>
            <person name="Wei S."/>
            <person name="Han B."/>
            <person name="Jiang C."/>
            <person name="Yin Y."/>
            <person name="Xia T."/>
            <person name="Zhang Z."/>
            <person name="Bennetzen J.L."/>
            <person name="Zhao S."/>
            <person name="Wan X."/>
        </authorList>
    </citation>
    <scope>NUCLEOTIDE SEQUENCE [LARGE SCALE GENOMIC DNA]</scope>
    <source>
        <strain evidence="11">cv. Shuchazao</strain>
        <tissue evidence="10">Leaf</tissue>
    </source>
</reference>
<sequence length="171" mass="18475">MAYNQPIYTCAILLALIAYNEILFTEGRQLKAMGKDEYNSMQAINLNQNPEGEGLGYDLPAPHASHVHIIDHSVTKKKDPPQTTTLNQSRVFGDSVAVYKDDFRPTTPGNSPGVGHLFSGQKKDAPTNSKSNGTGISHSAADNTDDFRPTQPGHSPGIGHSFQNTSAEQNP</sequence>
<organism evidence="10 11">
    <name type="scientific">Camellia sinensis var. sinensis</name>
    <name type="common">China tea</name>
    <dbReference type="NCBI Taxonomy" id="542762"/>
    <lineage>
        <taxon>Eukaryota</taxon>
        <taxon>Viridiplantae</taxon>
        <taxon>Streptophyta</taxon>
        <taxon>Embryophyta</taxon>
        <taxon>Tracheophyta</taxon>
        <taxon>Spermatophyta</taxon>
        <taxon>Magnoliopsida</taxon>
        <taxon>eudicotyledons</taxon>
        <taxon>Gunneridae</taxon>
        <taxon>Pentapetalae</taxon>
        <taxon>asterids</taxon>
        <taxon>Ericales</taxon>
        <taxon>Theaceae</taxon>
        <taxon>Camellia</taxon>
    </lineage>
</organism>
<dbReference type="GO" id="GO:0048364">
    <property type="term" value="P:root development"/>
    <property type="evidence" value="ECO:0007669"/>
    <property type="project" value="InterPro"/>
</dbReference>
<evidence type="ECO:0000256" key="5">
    <source>
        <dbReference type="ARBA" id="ARBA00022702"/>
    </source>
</evidence>
<keyword evidence="5" id="KW-0372">Hormone</keyword>
<dbReference type="InterPro" id="IPR033250">
    <property type="entry name" value="CEP"/>
</dbReference>
<keyword evidence="9" id="KW-0812">Transmembrane</keyword>
<keyword evidence="11" id="KW-1185">Reference proteome</keyword>
<evidence type="ECO:0000256" key="1">
    <source>
        <dbReference type="ARBA" id="ARBA00004271"/>
    </source>
</evidence>
<evidence type="ECO:0000313" key="10">
    <source>
        <dbReference type="EMBL" id="THG03364.1"/>
    </source>
</evidence>
<keyword evidence="7" id="KW-0379">Hydroxylation</keyword>
<comment type="caution">
    <text evidence="10">The sequence shown here is derived from an EMBL/GenBank/DDBJ whole genome shotgun (WGS) entry which is preliminary data.</text>
</comment>
<dbReference type="GO" id="GO:1901371">
    <property type="term" value="P:regulation of leaf morphogenesis"/>
    <property type="evidence" value="ECO:0007669"/>
    <property type="project" value="TreeGrafter"/>
</dbReference>
<feature type="region of interest" description="Disordered" evidence="8">
    <location>
        <begin position="100"/>
        <end position="171"/>
    </location>
</feature>
<feature type="compositionally biased region" description="Polar residues" evidence="8">
    <location>
        <begin position="161"/>
        <end position="171"/>
    </location>
</feature>
<evidence type="ECO:0000256" key="7">
    <source>
        <dbReference type="ARBA" id="ARBA00023278"/>
    </source>
</evidence>
<feature type="compositionally biased region" description="Polar residues" evidence="8">
    <location>
        <begin position="126"/>
        <end position="142"/>
    </location>
</feature>
<evidence type="ECO:0008006" key="12">
    <source>
        <dbReference type="Google" id="ProtNLM"/>
    </source>
</evidence>
<dbReference type="GO" id="GO:0006995">
    <property type="term" value="P:cellular response to nitrogen starvation"/>
    <property type="evidence" value="ECO:0007669"/>
    <property type="project" value="UniProtKB-ARBA"/>
</dbReference>
<accession>A0A4S4DLF9</accession>
<comment type="similarity">
    <text evidence="2">Belongs to the C-terminally encoded plant signaling peptide (CEP) family.</text>
</comment>
<keyword evidence="3" id="KW-0052">Apoplast</keyword>
<feature type="transmembrane region" description="Helical" evidence="9">
    <location>
        <begin position="6"/>
        <end position="25"/>
    </location>
</feature>
<dbReference type="AlphaFoldDB" id="A0A4S4DLF9"/>
<dbReference type="Proteomes" id="UP000306102">
    <property type="component" value="Unassembled WGS sequence"/>
</dbReference>